<evidence type="ECO:0000313" key="1">
    <source>
        <dbReference type="EMBL" id="SEN79021.1"/>
    </source>
</evidence>
<dbReference type="PROSITE" id="PS51257">
    <property type="entry name" value="PROKAR_LIPOPROTEIN"/>
    <property type="match status" value="1"/>
</dbReference>
<protein>
    <submittedName>
        <fullName evidence="1">Uncharacterized protein</fullName>
    </submittedName>
</protein>
<dbReference type="EMBL" id="FOCL01000004">
    <property type="protein sequence ID" value="SEN79021.1"/>
    <property type="molecule type" value="Genomic_DNA"/>
</dbReference>
<reference evidence="2" key="1">
    <citation type="submission" date="2016-10" db="EMBL/GenBank/DDBJ databases">
        <authorList>
            <person name="Varghese N."/>
            <person name="Submissions S."/>
        </authorList>
    </citation>
    <scope>NUCLEOTIDE SEQUENCE [LARGE SCALE GENOMIC DNA]</scope>
    <source>
        <strain evidence="2">Gh-48</strain>
    </source>
</reference>
<name>A0A1H8JEH4_9SPHI</name>
<gene>
    <name evidence="1" type="ORF">SAMN05192574_104155</name>
</gene>
<organism evidence="1 2">
    <name type="scientific">Mucilaginibacter gossypiicola</name>
    <dbReference type="NCBI Taxonomy" id="551995"/>
    <lineage>
        <taxon>Bacteria</taxon>
        <taxon>Pseudomonadati</taxon>
        <taxon>Bacteroidota</taxon>
        <taxon>Sphingobacteriia</taxon>
        <taxon>Sphingobacteriales</taxon>
        <taxon>Sphingobacteriaceae</taxon>
        <taxon>Mucilaginibacter</taxon>
    </lineage>
</organism>
<sequence length="48" mass="5676">MKTTVSRSIALLVLAAMGFTSCSAEYRERRRHRHDERVRVHERVVIHN</sequence>
<dbReference type="AlphaFoldDB" id="A0A1H8JEH4"/>
<evidence type="ECO:0000313" key="2">
    <source>
        <dbReference type="Proteomes" id="UP000198942"/>
    </source>
</evidence>
<proteinExistence type="predicted"/>
<keyword evidence="2" id="KW-1185">Reference proteome</keyword>
<dbReference type="Proteomes" id="UP000198942">
    <property type="component" value="Unassembled WGS sequence"/>
</dbReference>
<dbReference type="RefSeq" id="WP_167667925.1">
    <property type="nucleotide sequence ID" value="NZ_FOCL01000004.1"/>
</dbReference>
<accession>A0A1H8JEH4</accession>